<dbReference type="InterPro" id="IPR002401">
    <property type="entry name" value="Cyt_P450_E_grp-I"/>
</dbReference>
<dbReference type="PRINTS" id="PR00385">
    <property type="entry name" value="P450"/>
</dbReference>
<evidence type="ECO:0000256" key="6">
    <source>
        <dbReference type="RuleBase" id="RU000461"/>
    </source>
</evidence>
<evidence type="ECO:0000313" key="9">
    <source>
        <dbReference type="Proteomes" id="UP001138500"/>
    </source>
</evidence>
<evidence type="ECO:0000256" key="1">
    <source>
        <dbReference type="ARBA" id="ARBA00001971"/>
    </source>
</evidence>
<proteinExistence type="inferred from homology"/>
<comment type="cofactor">
    <cofactor evidence="1 5">
        <name>heme</name>
        <dbReference type="ChEBI" id="CHEBI:30413"/>
    </cofactor>
</comment>
<dbReference type="CDD" id="cd11060">
    <property type="entry name" value="CYP57A1-like"/>
    <property type="match status" value="1"/>
</dbReference>
<comment type="caution">
    <text evidence="8">The sequence shown here is derived from an EMBL/GenBank/DDBJ whole genome shotgun (WGS) entry which is preliminary data.</text>
</comment>
<dbReference type="EMBL" id="RIBY02002089">
    <property type="protein sequence ID" value="KAH9825681.1"/>
    <property type="molecule type" value="Genomic_DNA"/>
</dbReference>
<dbReference type="PRINTS" id="PR00463">
    <property type="entry name" value="EP450I"/>
</dbReference>
<protein>
    <submittedName>
        <fullName evidence="8">Cytochrome-P450</fullName>
    </submittedName>
</protein>
<evidence type="ECO:0000256" key="3">
    <source>
        <dbReference type="ARBA" id="ARBA00022723"/>
    </source>
</evidence>
<keyword evidence="6" id="KW-0503">Monooxygenase</keyword>
<evidence type="ECO:0000256" key="5">
    <source>
        <dbReference type="PIRSR" id="PIRSR602401-1"/>
    </source>
</evidence>
<dbReference type="InterPro" id="IPR017972">
    <property type="entry name" value="Cyt_P450_CS"/>
</dbReference>
<evidence type="ECO:0000313" key="8">
    <source>
        <dbReference type="EMBL" id="KAH9825681.1"/>
    </source>
</evidence>
<organism evidence="8 9">
    <name type="scientific">Teratosphaeria destructans</name>
    <dbReference type="NCBI Taxonomy" id="418781"/>
    <lineage>
        <taxon>Eukaryota</taxon>
        <taxon>Fungi</taxon>
        <taxon>Dikarya</taxon>
        <taxon>Ascomycota</taxon>
        <taxon>Pezizomycotina</taxon>
        <taxon>Dothideomycetes</taxon>
        <taxon>Dothideomycetidae</taxon>
        <taxon>Mycosphaerellales</taxon>
        <taxon>Teratosphaeriaceae</taxon>
        <taxon>Teratosphaeria</taxon>
    </lineage>
</organism>
<dbReference type="GO" id="GO:0004497">
    <property type="term" value="F:monooxygenase activity"/>
    <property type="evidence" value="ECO:0007669"/>
    <property type="project" value="UniProtKB-KW"/>
</dbReference>
<evidence type="ECO:0000256" key="7">
    <source>
        <dbReference type="SAM" id="SignalP"/>
    </source>
</evidence>
<dbReference type="OrthoDB" id="3934656at2759"/>
<dbReference type="Pfam" id="PF00067">
    <property type="entry name" value="p450"/>
    <property type="match status" value="1"/>
</dbReference>
<dbReference type="Gene3D" id="1.10.630.10">
    <property type="entry name" value="Cytochrome P450"/>
    <property type="match status" value="1"/>
</dbReference>
<dbReference type="GO" id="GO:0020037">
    <property type="term" value="F:heme binding"/>
    <property type="evidence" value="ECO:0007669"/>
    <property type="project" value="InterPro"/>
</dbReference>
<keyword evidence="7" id="KW-0732">Signal</keyword>
<dbReference type="InterPro" id="IPR050121">
    <property type="entry name" value="Cytochrome_P450_monoxygenase"/>
</dbReference>
<dbReference type="PANTHER" id="PTHR24305">
    <property type="entry name" value="CYTOCHROME P450"/>
    <property type="match status" value="1"/>
</dbReference>
<dbReference type="InterPro" id="IPR036396">
    <property type="entry name" value="Cyt_P450_sf"/>
</dbReference>
<feature type="chain" id="PRO_5040794891" evidence="7">
    <location>
        <begin position="19"/>
        <end position="467"/>
    </location>
</feature>
<evidence type="ECO:0000256" key="4">
    <source>
        <dbReference type="ARBA" id="ARBA00023004"/>
    </source>
</evidence>
<reference evidence="8 9" key="2">
    <citation type="journal article" date="2021" name="Curr. Genet.">
        <title>Genetic response to nitrogen starvation in the aggressive Eucalyptus foliar pathogen Teratosphaeria destructans.</title>
        <authorList>
            <person name="Havenga M."/>
            <person name="Wingfield B.D."/>
            <person name="Wingfield M.J."/>
            <person name="Dreyer L.L."/>
            <person name="Roets F."/>
            <person name="Aylward J."/>
        </authorList>
    </citation>
    <scope>NUCLEOTIDE SEQUENCE [LARGE SCALE GENOMIC DNA]</scope>
    <source>
        <strain evidence="8">CMW44962</strain>
    </source>
</reference>
<keyword evidence="5 6" id="KW-0349">Heme</keyword>
<gene>
    <name evidence="8" type="ORF">Tdes44962_MAKER00611</name>
</gene>
<keyword evidence="4 5" id="KW-0408">Iron</keyword>
<dbReference type="AlphaFoldDB" id="A0A9W7W0J6"/>
<feature type="signal peptide" evidence="7">
    <location>
        <begin position="1"/>
        <end position="18"/>
    </location>
</feature>
<keyword evidence="3 5" id="KW-0479">Metal-binding</keyword>
<dbReference type="GO" id="GO:0005506">
    <property type="term" value="F:iron ion binding"/>
    <property type="evidence" value="ECO:0007669"/>
    <property type="project" value="InterPro"/>
</dbReference>
<sequence>MFLLTLLALLALALLAYTAHQHYTSPLARIPGPALAKLTNIYRAVLAARGTQHREYMKLHRKYGKVVRVAPGVVSIADPDAYREIYKAGNKYPKAEFYGAIQGDRSFDLFGQQDERVHSEQRKLVARAYSMDSMVKLEPAVEQTLLKVLKKLDALCGREIDLGAWLQLYAFDVIGAISFSRDFGYVDAGTDAGTFRRVRAALSSAAWVAYVPWFLDIHQRLRPVIGNWLAINDRNEYFHQVASKEVEARKGREGDERDVATQLLTVQREKPQLTTKDISFMMTSNVVAGSDTTSTSLRAIFFLLLSHPDKLARLMVELEEKQASGELSEVVTAAQAEACPYLQAVMWEAVRMYPVFAALADRKVPTRGLTVDGHYLPADTTVGCHSWVISRLPEVWGPDADEFRPERWLDKENYGFLQRYMFSFGGGSRTCIGKNIAWLEMEKLIPTLLMRYDFHMAPGTKLLEESG</sequence>
<accession>A0A9W7W0J6</accession>
<dbReference type="PROSITE" id="PS00086">
    <property type="entry name" value="CYTOCHROME_P450"/>
    <property type="match status" value="1"/>
</dbReference>
<dbReference type="SUPFAM" id="SSF48264">
    <property type="entry name" value="Cytochrome P450"/>
    <property type="match status" value="1"/>
</dbReference>
<name>A0A9W7W0J6_9PEZI</name>
<dbReference type="Proteomes" id="UP001138500">
    <property type="component" value="Unassembled WGS sequence"/>
</dbReference>
<reference evidence="8 9" key="1">
    <citation type="journal article" date="2018" name="IMA Fungus">
        <title>IMA Genome-F 10: Nine draft genome sequences of Claviceps purpurea s.lat., including C. arundinis, C. humidiphila, and C. cf. spartinae, pseudomolecules for the pitch canker pathogen Fusarium circinatum, draft genome of Davidsoniella eucalypti, Grosmannia galeiformis, Quambalaria eucalypti, and Teratosphaeria destructans.</title>
        <authorList>
            <person name="Wingfield B.D."/>
            <person name="Liu M."/>
            <person name="Nguyen H.D."/>
            <person name="Lane F.A."/>
            <person name="Morgan S.W."/>
            <person name="De Vos L."/>
            <person name="Wilken P.M."/>
            <person name="Duong T.A."/>
            <person name="Aylward J."/>
            <person name="Coetzee M.P."/>
            <person name="Dadej K."/>
            <person name="De Beer Z.W."/>
            <person name="Findlay W."/>
            <person name="Havenga M."/>
            <person name="Kolarik M."/>
            <person name="Menzies J.G."/>
            <person name="Naidoo K."/>
            <person name="Pochopski O."/>
            <person name="Shoukouhi P."/>
            <person name="Santana Q.C."/>
            <person name="Seifert K.A."/>
            <person name="Soal N."/>
            <person name="Steenkamp E.T."/>
            <person name="Tatham C.T."/>
            <person name="van der Nest M.A."/>
            <person name="Wingfield M.J."/>
        </authorList>
    </citation>
    <scope>NUCLEOTIDE SEQUENCE [LARGE SCALE GENOMIC DNA]</scope>
    <source>
        <strain evidence="8">CMW44962</strain>
    </source>
</reference>
<evidence type="ECO:0000256" key="2">
    <source>
        <dbReference type="ARBA" id="ARBA00010617"/>
    </source>
</evidence>
<comment type="similarity">
    <text evidence="2 6">Belongs to the cytochrome P450 family.</text>
</comment>
<dbReference type="GO" id="GO:0016705">
    <property type="term" value="F:oxidoreductase activity, acting on paired donors, with incorporation or reduction of molecular oxygen"/>
    <property type="evidence" value="ECO:0007669"/>
    <property type="project" value="InterPro"/>
</dbReference>
<dbReference type="InterPro" id="IPR001128">
    <property type="entry name" value="Cyt_P450"/>
</dbReference>
<dbReference type="PANTHER" id="PTHR24305:SF232">
    <property type="entry name" value="P450, PUTATIVE (EUROFUNG)-RELATED"/>
    <property type="match status" value="1"/>
</dbReference>
<keyword evidence="6" id="KW-0560">Oxidoreductase</keyword>
<keyword evidence="9" id="KW-1185">Reference proteome</keyword>
<feature type="binding site" description="axial binding residue" evidence="5">
    <location>
        <position position="431"/>
    </location>
    <ligand>
        <name>heme</name>
        <dbReference type="ChEBI" id="CHEBI:30413"/>
    </ligand>
    <ligandPart>
        <name>Fe</name>
        <dbReference type="ChEBI" id="CHEBI:18248"/>
    </ligandPart>
</feature>